<proteinExistence type="predicted"/>
<gene>
    <name evidence="3" type="ORF">EVOR1521_LOCUS12964</name>
</gene>
<dbReference type="AlphaFoldDB" id="A0AA36II49"/>
<sequence>MLRILGLAALSPALGEEFLSRKSAGTSARCLLRGWADDSQCEEMVKIAQDCFSWNPIDTSNVGSLQGSLGDATECVLYNLKLKWNWAPELSGSGSNTGGPYDVYGQGNSIIGVDTPSGKWQFILHKGEGQGGDHGSSGTATAQSLHRGDATPAQEKDLLKFTERCFSKHNVDTSNLGALQGSLGSAIGCVLSKCEKKWGWKPTLSQSGSNTGAGYDGFGLRATVIGAETSTGKWQFVVHLKF</sequence>
<name>A0AA36II49_9DINO</name>
<feature type="chain" id="PRO_5041226757" evidence="2">
    <location>
        <begin position="16"/>
        <end position="242"/>
    </location>
</feature>
<keyword evidence="2" id="KW-0732">Signal</keyword>
<evidence type="ECO:0000313" key="3">
    <source>
        <dbReference type="EMBL" id="CAJ1386750.1"/>
    </source>
</evidence>
<reference evidence="3" key="1">
    <citation type="submission" date="2023-08" db="EMBL/GenBank/DDBJ databases">
        <authorList>
            <person name="Chen Y."/>
            <person name="Shah S."/>
            <person name="Dougan E. K."/>
            <person name="Thang M."/>
            <person name="Chan C."/>
        </authorList>
    </citation>
    <scope>NUCLEOTIDE SEQUENCE</scope>
</reference>
<dbReference type="Proteomes" id="UP001178507">
    <property type="component" value="Unassembled WGS sequence"/>
</dbReference>
<keyword evidence="4" id="KW-1185">Reference proteome</keyword>
<organism evidence="3 4">
    <name type="scientific">Effrenium voratum</name>
    <dbReference type="NCBI Taxonomy" id="2562239"/>
    <lineage>
        <taxon>Eukaryota</taxon>
        <taxon>Sar</taxon>
        <taxon>Alveolata</taxon>
        <taxon>Dinophyceae</taxon>
        <taxon>Suessiales</taxon>
        <taxon>Symbiodiniaceae</taxon>
        <taxon>Effrenium</taxon>
    </lineage>
</organism>
<protein>
    <submittedName>
        <fullName evidence="3">Uncharacterized protein</fullName>
    </submittedName>
</protein>
<evidence type="ECO:0000313" key="4">
    <source>
        <dbReference type="Proteomes" id="UP001178507"/>
    </source>
</evidence>
<evidence type="ECO:0000256" key="2">
    <source>
        <dbReference type="SAM" id="SignalP"/>
    </source>
</evidence>
<feature type="region of interest" description="Disordered" evidence="1">
    <location>
        <begin position="129"/>
        <end position="149"/>
    </location>
</feature>
<dbReference type="EMBL" id="CAUJNA010001411">
    <property type="protein sequence ID" value="CAJ1386750.1"/>
    <property type="molecule type" value="Genomic_DNA"/>
</dbReference>
<evidence type="ECO:0000256" key="1">
    <source>
        <dbReference type="SAM" id="MobiDB-lite"/>
    </source>
</evidence>
<accession>A0AA36II49</accession>
<comment type="caution">
    <text evidence="3">The sequence shown here is derived from an EMBL/GenBank/DDBJ whole genome shotgun (WGS) entry which is preliminary data.</text>
</comment>
<feature type="signal peptide" evidence="2">
    <location>
        <begin position="1"/>
        <end position="15"/>
    </location>
</feature>